<name>D8LEJ3_ECTSI</name>
<evidence type="ECO:0000259" key="5">
    <source>
        <dbReference type="Pfam" id="PF13847"/>
    </source>
</evidence>
<dbReference type="Gene3D" id="3.40.50.150">
    <property type="entry name" value="Vaccinia Virus protein VP39"/>
    <property type="match status" value="1"/>
</dbReference>
<reference evidence="6 7" key="1">
    <citation type="journal article" date="2010" name="Nature">
        <title>The Ectocarpus genome and the independent evolution of multicellularity in brown algae.</title>
        <authorList>
            <person name="Cock J.M."/>
            <person name="Sterck L."/>
            <person name="Rouze P."/>
            <person name="Scornet D."/>
            <person name="Allen A.E."/>
            <person name="Amoutzias G."/>
            <person name="Anthouard V."/>
            <person name="Artiguenave F."/>
            <person name="Aury J.M."/>
            <person name="Badger J.H."/>
            <person name="Beszteri B."/>
            <person name="Billiau K."/>
            <person name="Bonnet E."/>
            <person name="Bothwell J.H."/>
            <person name="Bowler C."/>
            <person name="Boyen C."/>
            <person name="Brownlee C."/>
            <person name="Carrano C.J."/>
            <person name="Charrier B."/>
            <person name="Cho G.Y."/>
            <person name="Coelho S.M."/>
            <person name="Collen J."/>
            <person name="Corre E."/>
            <person name="Da Silva C."/>
            <person name="Delage L."/>
            <person name="Delaroque N."/>
            <person name="Dittami S.M."/>
            <person name="Doulbeau S."/>
            <person name="Elias M."/>
            <person name="Farnham G."/>
            <person name="Gachon C.M."/>
            <person name="Gschloessl B."/>
            <person name="Heesch S."/>
            <person name="Jabbari K."/>
            <person name="Jubin C."/>
            <person name="Kawai H."/>
            <person name="Kimura K."/>
            <person name="Kloareg B."/>
            <person name="Kupper F.C."/>
            <person name="Lang D."/>
            <person name="Le Bail A."/>
            <person name="Leblanc C."/>
            <person name="Lerouge P."/>
            <person name="Lohr M."/>
            <person name="Lopez P.J."/>
            <person name="Martens C."/>
            <person name="Maumus F."/>
            <person name="Michel G."/>
            <person name="Miranda-Saavedra D."/>
            <person name="Morales J."/>
            <person name="Moreau H."/>
            <person name="Motomura T."/>
            <person name="Nagasato C."/>
            <person name="Napoli C.A."/>
            <person name="Nelson D.R."/>
            <person name="Nyvall-Collen P."/>
            <person name="Peters A.F."/>
            <person name="Pommier C."/>
            <person name="Potin P."/>
            <person name="Poulain J."/>
            <person name="Quesneville H."/>
            <person name="Read B."/>
            <person name="Rensing S.A."/>
            <person name="Ritter A."/>
            <person name="Rousvoal S."/>
            <person name="Samanta M."/>
            <person name="Samson G."/>
            <person name="Schroeder D.C."/>
            <person name="Segurens B."/>
            <person name="Strittmatter M."/>
            <person name="Tonon T."/>
            <person name="Tregear J.W."/>
            <person name="Valentin K."/>
            <person name="von Dassow P."/>
            <person name="Yamagishi T."/>
            <person name="Van de Peer Y."/>
            <person name="Wincker P."/>
        </authorList>
    </citation>
    <scope>NUCLEOTIDE SEQUENCE [LARGE SCALE GENOMIC DNA]</scope>
    <source>
        <strain evidence="7">Ec32 / CCAP1310/4</strain>
    </source>
</reference>
<dbReference type="AlphaFoldDB" id="D8LEJ3"/>
<keyword evidence="2" id="KW-0809">Transit peptide</keyword>
<dbReference type="InterPro" id="IPR029063">
    <property type="entry name" value="SAM-dependent_MTases_sf"/>
</dbReference>
<proteinExistence type="inferred from homology"/>
<evidence type="ECO:0000256" key="4">
    <source>
        <dbReference type="SAM" id="SignalP"/>
    </source>
</evidence>
<feature type="compositionally biased region" description="Low complexity" evidence="3">
    <location>
        <begin position="930"/>
        <end position="943"/>
    </location>
</feature>
<comment type="similarity">
    <text evidence="1">Belongs to the mTERF family.</text>
</comment>
<dbReference type="EMBL" id="FN647946">
    <property type="protein sequence ID" value="CBN80236.1"/>
    <property type="molecule type" value="Genomic_DNA"/>
</dbReference>
<dbReference type="InterPro" id="IPR025714">
    <property type="entry name" value="Methyltranfer_dom"/>
</dbReference>
<feature type="region of interest" description="Disordered" evidence="3">
    <location>
        <begin position="845"/>
        <end position="980"/>
    </location>
</feature>
<evidence type="ECO:0000256" key="3">
    <source>
        <dbReference type="SAM" id="MobiDB-lite"/>
    </source>
</evidence>
<feature type="region of interest" description="Disordered" evidence="3">
    <location>
        <begin position="573"/>
        <end position="607"/>
    </location>
</feature>
<dbReference type="PANTHER" id="PTHR42873">
    <property type="entry name" value="RIBOSOMAL RNA LARGE SUBUNIT METHYLTRANSFERASE"/>
    <property type="match status" value="1"/>
</dbReference>
<feature type="signal peptide" evidence="4">
    <location>
        <begin position="1"/>
        <end position="17"/>
    </location>
</feature>
<feature type="region of interest" description="Disordered" evidence="3">
    <location>
        <begin position="320"/>
        <end position="389"/>
    </location>
</feature>
<feature type="domain" description="Methyltransferase" evidence="5">
    <location>
        <begin position="666"/>
        <end position="728"/>
    </location>
</feature>
<dbReference type="InterPro" id="IPR003690">
    <property type="entry name" value="MTERF"/>
</dbReference>
<dbReference type="Gene3D" id="1.25.70.10">
    <property type="entry name" value="Transcription termination factor 3, mitochondrial"/>
    <property type="match status" value="2"/>
</dbReference>
<feature type="region of interest" description="Disordered" evidence="3">
    <location>
        <begin position="31"/>
        <end position="53"/>
    </location>
</feature>
<dbReference type="OrthoDB" id="637682at2759"/>
<dbReference type="SUPFAM" id="SSF53335">
    <property type="entry name" value="S-adenosyl-L-methionine-dependent methyltransferases"/>
    <property type="match status" value="1"/>
</dbReference>
<gene>
    <name evidence="6" type="ORF">Esi_0131_0070</name>
</gene>
<protein>
    <recommendedName>
        <fullName evidence="5">Methyltransferase domain-containing protein</fullName>
    </recommendedName>
</protein>
<feature type="compositionally biased region" description="Basic and acidic residues" evidence="3">
    <location>
        <begin position="331"/>
        <end position="349"/>
    </location>
</feature>
<dbReference type="GO" id="GO:0003676">
    <property type="term" value="F:nucleic acid binding"/>
    <property type="evidence" value="ECO:0007669"/>
    <property type="project" value="InterPro"/>
</dbReference>
<evidence type="ECO:0000256" key="1">
    <source>
        <dbReference type="ARBA" id="ARBA00007692"/>
    </source>
</evidence>
<evidence type="ECO:0000313" key="7">
    <source>
        <dbReference type="Proteomes" id="UP000002630"/>
    </source>
</evidence>
<dbReference type="SMART" id="SM00733">
    <property type="entry name" value="Mterf"/>
    <property type="match status" value="4"/>
</dbReference>
<sequence length="1003" mass="103721">MWITAWALPFAISATHGLHCSAIATLPRISSRGNPSASVRKPTGRNRSRSSSLNHAAAVVAASPRRPPLQAPFTVAILLESLGDVPQRTLRHLAGSPPASQLELTLSGSGARASRAQAKLRGLLEAVESVVVGAQEKDDGLASAATRVVAGCPALLLLDGKELLNRGTQLRDMEGVTEETAAQLAVEYPGYFTLPPAARARIGFFVGKVGLTAKDVGRLAKRRPDVIENIGGGHVRRLVDLLLEDLHVGKAALLRMVRRQPGLLSLSVSGNVLKVTEFFKKEMGLKADQISKIYCSNPHVLCLSLEKNIRPVVDWLGAPDPEAQQQQQQQQRREGSPSHSGTRNEEKARPSPSSHPPPATAATNGGGGGGGSASVRQTTNPSGLDRKSGRDRIAAATTAGFPDDAGELTLRRAAREEVAAVGQGAGPEPQRAEPTLAVPVYTEGVGWGWGLGFGREERRKIVCKQGDLLWKSVVGNLAKSASWFVEEVGLSWDEMRKVVERSPSLLCLSAEHNLEPKLAFLVNELGLDPGSVRKAMRAAGAPPAFRHLRALCNYPEDRFSAWLERIVLDADDSSSPATASSAVSPSRPRPGRRLGGDADDPPTSSLSTTSLAELGLTYAAATMNAPRRQRREAAGAAAGEAEEQRAAFFFAPGRAEVKALVRKLARGLDVLDLMCGTGGFALNAAAGGARSVIGVDKAARAVRTATKNARANGLDDAATFLKADVAAFAGASSSSAAAAAAAAATAEAEAEASGPGERKAWDLVVVDPPSFLAKSARSTARAVKAFTRLAESVALVVRPSGGMLVVVYEPGDGVFDTPEEMTAVFTSAASAAGVSLSLSLLEARSARPPATGGEENASSGSSGNDSKSRGSAIGGTSSSSSERNSAKDRDRNISNSGTGVLIGLESLSPSPPPAALLVANQGSSGGATGGSEAAASSGARQGALLRSSSGRREAAAVEGVMGAGGDEIESGGPAASSPPPWFALYVCSRAPPSPPPPADDRTP</sequence>
<keyword evidence="7" id="KW-1185">Reference proteome</keyword>
<feature type="compositionally biased region" description="Low complexity" evidence="3">
    <location>
        <begin position="852"/>
        <end position="881"/>
    </location>
</feature>
<dbReference type="PANTHER" id="PTHR42873:SF1">
    <property type="entry name" value="S-ADENOSYLMETHIONINE-DEPENDENT METHYLTRANSFERASE DOMAIN-CONTAINING PROTEIN"/>
    <property type="match status" value="1"/>
</dbReference>
<dbReference type="CDD" id="cd02440">
    <property type="entry name" value="AdoMet_MTases"/>
    <property type="match status" value="1"/>
</dbReference>
<feature type="compositionally biased region" description="Low complexity" evidence="3">
    <location>
        <begin position="573"/>
        <end position="586"/>
    </location>
</feature>
<dbReference type="EMBL" id="FN649736">
    <property type="protein sequence ID" value="CBN80236.1"/>
    <property type="molecule type" value="Genomic_DNA"/>
</dbReference>
<accession>D8LEJ3</accession>
<keyword evidence="4" id="KW-0732">Signal</keyword>
<dbReference type="Pfam" id="PF13847">
    <property type="entry name" value="Methyltransf_31"/>
    <property type="match status" value="1"/>
</dbReference>
<dbReference type="STRING" id="2880.D8LEJ3"/>
<dbReference type="InParanoid" id="D8LEJ3"/>
<dbReference type="InterPro" id="IPR038538">
    <property type="entry name" value="MTERF_sf"/>
</dbReference>
<evidence type="ECO:0000256" key="2">
    <source>
        <dbReference type="ARBA" id="ARBA00022946"/>
    </source>
</evidence>
<evidence type="ECO:0000313" key="6">
    <source>
        <dbReference type="EMBL" id="CBN80236.1"/>
    </source>
</evidence>
<feature type="chain" id="PRO_5003117031" description="Methyltransferase domain-containing protein" evidence="4">
    <location>
        <begin position="18"/>
        <end position="1003"/>
    </location>
</feature>
<dbReference type="Proteomes" id="UP000002630">
    <property type="component" value="Linkage Group LG11"/>
</dbReference>
<organism evidence="6 7">
    <name type="scientific">Ectocarpus siliculosus</name>
    <name type="common">Brown alga</name>
    <name type="synonym">Conferva siliculosa</name>
    <dbReference type="NCBI Taxonomy" id="2880"/>
    <lineage>
        <taxon>Eukaryota</taxon>
        <taxon>Sar</taxon>
        <taxon>Stramenopiles</taxon>
        <taxon>Ochrophyta</taxon>
        <taxon>PX clade</taxon>
        <taxon>Phaeophyceae</taxon>
        <taxon>Ectocarpales</taxon>
        <taxon>Ectocarpaceae</taxon>
        <taxon>Ectocarpus</taxon>
    </lineage>
</organism>
<dbReference type="Pfam" id="PF02536">
    <property type="entry name" value="mTERF"/>
    <property type="match status" value="1"/>
</dbReference>